<proteinExistence type="predicted"/>
<dbReference type="AlphaFoldDB" id="A0A1Y1YJ62"/>
<evidence type="ECO:0000313" key="7">
    <source>
        <dbReference type="Proteomes" id="UP000193144"/>
    </source>
</evidence>
<evidence type="ECO:0000256" key="3">
    <source>
        <dbReference type="ARBA" id="ARBA00022989"/>
    </source>
</evidence>
<evidence type="ECO:0000256" key="2">
    <source>
        <dbReference type="ARBA" id="ARBA00022692"/>
    </source>
</evidence>
<dbReference type="GO" id="GO:0016020">
    <property type="term" value="C:membrane"/>
    <property type="evidence" value="ECO:0007669"/>
    <property type="project" value="UniProtKB-SubCell"/>
</dbReference>
<comment type="caution">
    <text evidence="6">The sequence shown here is derived from an EMBL/GenBank/DDBJ whole genome shotgun (WGS) entry which is preliminary data.</text>
</comment>
<sequence length="183" mass="20508">MPRLDENTQQYLRDAEAGARQHTIRALESFTNFALRDNVLEVAVGLILAVSFTACANSLVTDIILPIISLLPFLSRNLDEKFAILKHGPNYNGTISTGYNTKDQALADGAVVFAYGSFFDKVVRFLVIAFALWAIASLYSRGTDDNIVKRQVKCKYCRKYISEKAKRCVNCTSWQDGREEQGQ</sequence>
<dbReference type="Gene3D" id="1.10.1200.120">
    <property type="entry name" value="Large-conductance mechanosensitive channel, MscL, domain 1"/>
    <property type="match status" value="1"/>
</dbReference>
<dbReference type="PANTHER" id="PTHR30266:SF2">
    <property type="entry name" value="LARGE-CONDUCTANCE MECHANOSENSITIVE CHANNEL"/>
    <property type="match status" value="1"/>
</dbReference>
<name>A0A1Y1YJ62_9PLEO</name>
<feature type="transmembrane region" description="Helical" evidence="5">
    <location>
        <begin position="42"/>
        <end position="68"/>
    </location>
</feature>
<dbReference type="PANTHER" id="PTHR30266">
    <property type="entry name" value="MECHANOSENSITIVE CHANNEL MSCL"/>
    <property type="match status" value="1"/>
</dbReference>
<dbReference type="InterPro" id="IPR037673">
    <property type="entry name" value="MSC/AndL"/>
</dbReference>
<dbReference type="Pfam" id="PF01741">
    <property type="entry name" value="MscL"/>
    <property type="match status" value="1"/>
</dbReference>
<dbReference type="SUPFAM" id="SSF81330">
    <property type="entry name" value="Gated mechanosensitive channel"/>
    <property type="match status" value="1"/>
</dbReference>
<evidence type="ECO:0000256" key="5">
    <source>
        <dbReference type="SAM" id="Phobius"/>
    </source>
</evidence>
<accession>A0A1Y1YJ62</accession>
<keyword evidence="4 5" id="KW-0472">Membrane</keyword>
<comment type="subcellular location">
    <subcellularLocation>
        <location evidence="1">Membrane</location>
        <topology evidence="1">Multi-pass membrane protein</topology>
    </subcellularLocation>
</comment>
<evidence type="ECO:0000256" key="4">
    <source>
        <dbReference type="ARBA" id="ARBA00023136"/>
    </source>
</evidence>
<feature type="transmembrane region" description="Helical" evidence="5">
    <location>
        <begin position="122"/>
        <end position="140"/>
    </location>
</feature>
<dbReference type="STRING" id="1231657.A0A1Y1YJ62"/>
<keyword evidence="2 5" id="KW-0812">Transmembrane</keyword>
<protein>
    <submittedName>
        <fullName evidence="6">Putative ion channel</fullName>
    </submittedName>
</protein>
<dbReference type="GO" id="GO:0008381">
    <property type="term" value="F:mechanosensitive monoatomic ion channel activity"/>
    <property type="evidence" value="ECO:0007669"/>
    <property type="project" value="TreeGrafter"/>
</dbReference>
<dbReference type="OrthoDB" id="10010920at2759"/>
<dbReference type="EMBL" id="MCFA01000223">
    <property type="protein sequence ID" value="ORX98025.1"/>
    <property type="molecule type" value="Genomic_DNA"/>
</dbReference>
<evidence type="ECO:0000256" key="1">
    <source>
        <dbReference type="ARBA" id="ARBA00004141"/>
    </source>
</evidence>
<keyword evidence="7" id="KW-1185">Reference proteome</keyword>
<reference evidence="6 7" key="1">
    <citation type="submission" date="2016-07" db="EMBL/GenBank/DDBJ databases">
        <title>Pervasive Adenine N6-methylation of Active Genes in Fungi.</title>
        <authorList>
            <consortium name="DOE Joint Genome Institute"/>
            <person name="Mondo S.J."/>
            <person name="Dannebaum R.O."/>
            <person name="Kuo R.C."/>
            <person name="Labutti K."/>
            <person name="Haridas S."/>
            <person name="Kuo A."/>
            <person name="Salamov A."/>
            <person name="Ahrendt S.R."/>
            <person name="Lipzen A."/>
            <person name="Sullivan W."/>
            <person name="Andreopoulos W.B."/>
            <person name="Clum A."/>
            <person name="Lindquist E."/>
            <person name="Daum C."/>
            <person name="Ramamoorthy G.K."/>
            <person name="Gryganskyi A."/>
            <person name="Culley D."/>
            <person name="Magnuson J.K."/>
            <person name="James T.Y."/>
            <person name="O'Malley M.A."/>
            <person name="Stajich J.E."/>
            <person name="Spatafora J.W."/>
            <person name="Visel A."/>
            <person name="Grigoriev I.V."/>
        </authorList>
    </citation>
    <scope>NUCLEOTIDE SEQUENCE [LARGE SCALE GENOMIC DNA]</scope>
    <source>
        <strain evidence="6 7">CBS 115471</strain>
    </source>
</reference>
<gene>
    <name evidence="6" type="ORF">BCR34DRAFT_577532</name>
</gene>
<evidence type="ECO:0000313" key="6">
    <source>
        <dbReference type="EMBL" id="ORX98025.1"/>
    </source>
</evidence>
<dbReference type="Proteomes" id="UP000193144">
    <property type="component" value="Unassembled WGS sequence"/>
</dbReference>
<dbReference type="InterPro" id="IPR036019">
    <property type="entry name" value="MscL_channel"/>
</dbReference>
<organism evidence="6 7">
    <name type="scientific">Clohesyomyces aquaticus</name>
    <dbReference type="NCBI Taxonomy" id="1231657"/>
    <lineage>
        <taxon>Eukaryota</taxon>
        <taxon>Fungi</taxon>
        <taxon>Dikarya</taxon>
        <taxon>Ascomycota</taxon>
        <taxon>Pezizomycotina</taxon>
        <taxon>Dothideomycetes</taxon>
        <taxon>Pleosporomycetidae</taxon>
        <taxon>Pleosporales</taxon>
        <taxon>Lindgomycetaceae</taxon>
        <taxon>Clohesyomyces</taxon>
    </lineage>
</organism>
<keyword evidence="3 5" id="KW-1133">Transmembrane helix</keyword>